<dbReference type="SUPFAM" id="SSF55961">
    <property type="entry name" value="Bet v1-like"/>
    <property type="match status" value="1"/>
</dbReference>
<keyword evidence="4" id="KW-1185">Reference proteome</keyword>
<sequence>MIMAIEHKTFVVERMLAASPKHAFRFFSEPALKERWTGCHPDWTVLEERFDFQIGGVEAKRWRMTNGQEQTFLAHYLDIVPARRIIYAFDMTSAGERVSASLATVELMAEGAGTRMVFTEQMAYLGDAASMRQRIAGTGDGLDRLVDIIAMDVASVH</sequence>
<dbReference type="CDD" id="cd08900">
    <property type="entry name" value="SRPBCC_CalC_Aha1-like_7"/>
    <property type="match status" value="1"/>
</dbReference>
<comment type="caution">
    <text evidence="3">The sequence shown here is derived from an EMBL/GenBank/DDBJ whole genome shotgun (WGS) entry which is preliminary data.</text>
</comment>
<dbReference type="InterPro" id="IPR013538">
    <property type="entry name" value="ASHA1/2-like_C"/>
</dbReference>
<protein>
    <submittedName>
        <fullName evidence="3">ATPase</fullName>
    </submittedName>
</protein>
<proteinExistence type="inferred from homology"/>
<dbReference type="Gene3D" id="3.30.530.20">
    <property type="match status" value="1"/>
</dbReference>
<dbReference type="Proteomes" id="UP000094412">
    <property type="component" value="Unassembled WGS sequence"/>
</dbReference>
<gene>
    <name evidence="3" type="ORF">QV13_27875</name>
</gene>
<organism evidence="3 4">
    <name type="scientific">Mesorhizobium hungaricum</name>
    <dbReference type="NCBI Taxonomy" id="1566387"/>
    <lineage>
        <taxon>Bacteria</taxon>
        <taxon>Pseudomonadati</taxon>
        <taxon>Pseudomonadota</taxon>
        <taxon>Alphaproteobacteria</taxon>
        <taxon>Hyphomicrobiales</taxon>
        <taxon>Phyllobacteriaceae</taxon>
        <taxon>Mesorhizobium</taxon>
    </lineage>
</organism>
<comment type="similarity">
    <text evidence="1">Belongs to the AHA1 family.</text>
</comment>
<evidence type="ECO:0000313" key="4">
    <source>
        <dbReference type="Proteomes" id="UP000094412"/>
    </source>
</evidence>
<feature type="domain" description="Activator of Hsp90 ATPase homologue 1/2-like C-terminal" evidence="2">
    <location>
        <begin position="18"/>
        <end position="146"/>
    </location>
</feature>
<dbReference type="STRING" id="1566387.QV13_27875"/>
<dbReference type="EMBL" id="MDEO01000036">
    <property type="protein sequence ID" value="OCX13324.1"/>
    <property type="molecule type" value="Genomic_DNA"/>
</dbReference>
<reference evidence="3 4" key="1">
    <citation type="submission" date="2016-08" db="EMBL/GenBank/DDBJ databases">
        <title>Whole genome sequence of Mesorhizobium sp. strain UASWS1009 isolated from industrial sewage.</title>
        <authorList>
            <person name="Crovadore J."/>
            <person name="Calmin G."/>
            <person name="Chablais R."/>
            <person name="Cochard B."/>
            <person name="Lefort F."/>
        </authorList>
    </citation>
    <scope>NUCLEOTIDE SEQUENCE [LARGE SCALE GENOMIC DNA]</scope>
    <source>
        <strain evidence="3 4">UASWS1009</strain>
    </source>
</reference>
<dbReference type="AlphaFoldDB" id="A0A1C2DEY2"/>
<dbReference type="InterPro" id="IPR023393">
    <property type="entry name" value="START-like_dom_sf"/>
</dbReference>
<name>A0A1C2DEY2_9HYPH</name>
<evidence type="ECO:0000313" key="3">
    <source>
        <dbReference type="EMBL" id="OCX13324.1"/>
    </source>
</evidence>
<evidence type="ECO:0000259" key="2">
    <source>
        <dbReference type="Pfam" id="PF08327"/>
    </source>
</evidence>
<dbReference type="OrthoDB" id="9803476at2"/>
<evidence type="ECO:0000256" key="1">
    <source>
        <dbReference type="ARBA" id="ARBA00006817"/>
    </source>
</evidence>
<accession>A0A1C2DEY2</accession>
<dbReference type="Pfam" id="PF08327">
    <property type="entry name" value="AHSA1"/>
    <property type="match status" value="1"/>
</dbReference>